<gene>
    <name evidence="1" type="ORF">E5358_01475</name>
</gene>
<organism evidence="1 2">
    <name type="scientific">Palleniella muris</name>
    <dbReference type="NCBI Taxonomy" id="3038145"/>
    <lineage>
        <taxon>Bacteria</taxon>
        <taxon>Pseudomonadati</taxon>
        <taxon>Bacteroidota</taxon>
        <taxon>Bacteroidia</taxon>
        <taxon>Bacteroidales</taxon>
        <taxon>Prevotellaceae</taxon>
        <taxon>Palleniella</taxon>
    </lineage>
</organism>
<keyword evidence="2" id="KW-1185">Reference proteome</keyword>
<accession>A0AC61QTI1</accession>
<dbReference type="Proteomes" id="UP000308886">
    <property type="component" value="Unassembled WGS sequence"/>
</dbReference>
<dbReference type="EMBL" id="SRZC01000002">
    <property type="protein sequence ID" value="TGX83874.1"/>
    <property type="molecule type" value="Genomic_DNA"/>
</dbReference>
<reference evidence="1" key="1">
    <citation type="submission" date="2019-04" db="EMBL/GenBank/DDBJ databases">
        <title>Microbes associate with the intestines of laboratory mice.</title>
        <authorList>
            <person name="Navarre W."/>
            <person name="Wong E."/>
            <person name="Huang K."/>
            <person name="Tropini C."/>
            <person name="Ng K."/>
            <person name="Yu B."/>
        </authorList>
    </citation>
    <scope>NUCLEOTIDE SEQUENCE</scope>
    <source>
        <strain evidence="1">NM73_A23</strain>
    </source>
</reference>
<protein>
    <submittedName>
        <fullName evidence="1">Uncharacterized protein</fullName>
    </submittedName>
</protein>
<proteinExistence type="predicted"/>
<evidence type="ECO:0000313" key="1">
    <source>
        <dbReference type="EMBL" id="TGX83874.1"/>
    </source>
</evidence>
<name>A0AC61QTI1_9BACT</name>
<comment type="caution">
    <text evidence="1">The sequence shown here is derived from an EMBL/GenBank/DDBJ whole genome shotgun (WGS) entry which is preliminary data.</text>
</comment>
<sequence>MTNEEERELIPAGATWYLFGSSLPITRVKNIYFTEEQQKNKTLTNIRMGTAFVPDSIVGAVCTFEDVSVKETN</sequence>
<evidence type="ECO:0000313" key="2">
    <source>
        <dbReference type="Proteomes" id="UP000308886"/>
    </source>
</evidence>